<dbReference type="GO" id="GO:0050531">
    <property type="term" value="F:mannosyl-3-phosphoglycerate phosphatase activity"/>
    <property type="evidence" value="ECO:0007669"/>
    <property type="project" value="UniProtKB-EC"/>
</dbReference>
<feature type="binding site" evidence="2">
    <location>
        <begin position="15"/>
        <end position="22"/>
    </location>
    <ligand>
        <name>substrate</name>
    </ligand>
</feature>
<dbReference type="SUPFAM" id="SSF53254">
    <property type="entry name" value="Phosphoglycerate mutase-like"/>
    <property type="match status" value="1"/>
</dbReference>
<dbReference type="GO" id="GO:0005737">
    <property type="term" value="C:cytoplasm"/>
    <property type="evidence" value="ECO:0007669"/>
    <property type="project" value="TreeGrafter"/>
</dbReference>
<dbReference type="AlphaFoldDB" id="A0A087B984"/>
<evidence type="ECO:0000256" key="1">
    <source>
        <dbReference type="PIRSR" id="PIRSR613078-1"/>
    </source>
</evidence>
<proteinExistence type="predicted"/>
<dbReference type="CDD" id="cd07067">
    <property type="entry name" value="HP_PGM_like"/>
    <property type="match status" value="1"/>
</dbReference>
<sequence>MAERHTQARSITIVRHGRTAYNAAHRIQGWVDIPLDEVGLWQVNQTGEALQNLYVQPDSGVKQLVVASDLSRAMQTAHAFADRIGVPVHTDERFRERNFGGWEGQSIDELAEFYPEDFQSWIRKEGGELRHGAETHHDCGVRGAEAIRDWSRKAGPDTDLFIFAHGSVIENMVQQLLGFDQVHADYLSLGTMGNAHWARIMPAFHNDEEDRWTIMEYNHGPAVADTPQWTNPVNVS</sequence>
<evidence type="ECO:0000313" key="3">
    <source>
        <dbReference type="EMBL" id="KFI67584.1"/>
    </source>
</evidence>
<evidence type="ECO:0000313" key="4">
    <source>
        <dbReference type="Proteomes" id="UP000029052"/>
    </source>
</evidence>
<organism evidence="3 4">
    <name type="scientific">Bifidobacterium magnum</name>
    <dbReference type="NCBI Taxonomy" id="1692"/>
    <lineage>
        <taxon>Bacteria</taxon>
        <taxon>Bacillati</taxon>
        <taxon>Actinomycetota</taxon>
        <taxon>Actinomycetes</taxon>
        <taxon>Bifidobacteriales</taxon>
        <taxon>Bifidobacteriaceae</taxon>
        <taxon>Bifidobacterium</taxon>
    </lineage>
</organism>
<dbReference type="InterPro" id="IPR029033">
    <property type="entry name" value="His_PPase_superfam"/>
</dbReference>
<dbReference type="PANTHER" id="PTHR48100">
    <property type="entry name" value="BROAD-SPECIFICITY PHOSPHATASE YOR283W-RELATED"/>
    <property type="match status" value="1"/>
</dbReference>
<dbReference type="Pfam" id="PF00300">
    <property type="entry name" value="His_Phos_1"/>
    <property type="match status" value="1"/>
</dbReference>
<dbReference type="EMBL" id="JGZB01000010">
    <property type="protein sequence ID" value="KFI67584.1"/>
    <property type="molecule type" value="Genomic_DNA"/>
</dbReference>
<feature type="active site" description="Proton donor/acceptor" evidence="1">
    <location>
        <position position="96"/>
    </location>
</feature>
<comment type="caution">
    <text evidence="3">The sequence shown here is derived from an EMBL/GenBank/DDBJ whole genome shotgun (WGS) entry which is preliminary data.</text>
</comment>
<evidence type="ECO:0000256" key="2">
    <source>
        <dbReference type="PIRSR" id="PIRSR613078-2"/>
    </source>
</evidence>
<protein>
    <submittedName>
        <fullName evidence="3">Phosphoglycerate mutase</fullName>
        <ecNumber evidence="3">3.1.3.70</ecNumber>
    </submittedName>
</protein>
<accession>A0A087B984</accession>
<keyword evidence="4" id="KW-1185">Reference proteome</keyword>
<feature type="active site" description="Tele-phosphohistidine intermediate" evidence="1">
    <location>
        <position position="16"/>
    </location>
</feature>
<name>A0A087B984_9BIFI</name>
<dbReference type="PANTHER" id="PTHR48100:SF1">
    <property type="entry name" value="HISTIDINE PHOSPHATASE FAMILY PROTEIN-RELATED"/>
    <property type="match status" value="1"/>
</dbReference>
<dbReference type="Gene3D" id="3.40.50.1240">
    <property type="entry name" value="Phosphoglycerate mutase-like"/>
    <property type="match status" value="1"/>
</dbReference>
<dbReference type="InterPro" id="IPR050275">
    <property type="entry name" value="PGM_Phosphatase"/>
</dbReference>
<dbReference type="InterPro" id="IPR013078">
    <property type="entry name" value="His_Pase_superF_clade-1"/>
</dbReference>
<dbReference type="SMART" id="SM00855">
    <property type="entry name" value="PGAM"/>
    <property type="match status" value="1"/>
</dbReference>
<dbReference type="eggNOG" id="COG0406">
    <property type="taxonomic scope" value="Bacteria"/>
</dbReference>
<keyword evidence="3" id="KW-0378">Hydrolase</keyword>
<dbReference type="EC" id="3.1.3.70" evidence="3"/>
<feature type="binding site" evidence="2">
    <location>
        <position position="72"/>
    </location>
    <ligand>
        <name>substrate</name>
    </ligand>
</feature>
<gene>
    <name evidence="3" type="ORF">BMAGN_0784</name>
</gene>
<dbReference type="STRING" id="1692.BMAGN_0784"/>
<dbReference type="Proteomes" id="UP000029052">
    <property type="component" value="Unassembled WGS sequence"/>
</dbReference>
<reference evidence="3 4" key="1">
    <citation type="submission" date="2014-03" db="EMBL/GenBank/DDBJ databases">
        <title>Genomics of Bifidobacteria.</title>
        <authorList>
            <person name="Ventura M."/>
            <person name="Milani C."/>
            <person name="Lugli G.A."/>
        </authorList>
    </citation>
    <scope>NUCLEOTIDE SEQUENCE [LARGE SCALE GENOMIC DNA]</scope>
    <source>
        <strain evidence="3 4">LMG 11591</strain>
    </source>
</reference>